<protein>
    <submittedName>
        <fullName evidence="4">Fe-S cluster assembly protein SufD</fullName>
    </submittedName>
</protein>
<comment type="caution">
    <text evidence="4">The sequence shown here is derived from an EMBL/GenBank/DDBJ whole genome shotgun (WGS) entry which is preliminary data.</text>
</comment>
<evidence type="ECO:0000259" key="2">
    <source>
        <dbReference type="Pfam" id="PF01458"/>
    </source>
</evidence>
<dbReference type="InterPro" id="IPR045595">
    <property type="entry name" value="SufBD_N"/>
</dbReference>
<feature type="domain" description="SUF system FeS cluster assembly SufBD N-terminal" evidence="3">
    <location>
        <begin position="26"/>
        <end position="169"/>
    </location>
</feature>
<dbReference type="PANTHER" id="PTHR43575:SF1">
    <property type="entry name" value="PROTEIN ABCI7, CHLOROPLASTIC"/>
    <property type="match status" value="1"/>
</dbReference>
<dbReference type="PANTHER" id="PTHR43575">
    <property type="entry name" value="PROTEIN ABCI7, CHLOROPLASTIC"/>
    <property type="match status" value="1"/>
</dbReference>
<dbReference type="InterPro" id="IPR000825">
    <property type="entry name" value="SUF_FeS_clus_asmbl_SufBD_core"/>
</dbReference>
<feature type="domain" description="SUF system FeS cluster assembly SufBD core" evidence="2">
    <location>
        <begin position="177"/>
        <end position="407"/>
    </location>
</feature>
<dbReference type="SUPFAM" id="SSF101960">
    <property type="entry name" value="Stabilizer of iron transporter SufD"/>
    <property type="match status" value="1"/>
</dbReference>
<sequence>MSTTAAPPRPWSAAHLAEFFSARREPAWLTERRQQACASLCDLSVLPLDPEEYKRIDLRAFRPEKFNLVPAGRASPTATLMQHRGEFAGRVSHVDGYCVSATLQPSLLDRGVVFCGLSEFVDKHPERSQQWLGRAVAANADRFSAWQAAFWTGGTVLYVPRNVDVETPLYSLMALATDGAADFSRTLVILEEGASATLLEETASADPMAAGLHVGAVELLLAPRSQLRYVQLQNWNDKVWHFAHQAGRVAGDASLQWTVGGLGSKLAHIHQDVHLDGRGASAQVNGVTFATAKQLISYYTQQGHHAPNTTSDLLYKDVVRDRARVVWRGMIKVDHEAQKTDGYQRNDALLMSDDCRADLIPGLEIEADDVRCTHGATAGRVDEEQLFYCMCRGLNRSEAMHMIVEGFFQRVYDRIPVELVRDTLSQAVQQKLGLGG</sequence>
<dbReference type="InterPro" id="IPR011542">
    <property type="entry name" value="SUF_FeS_clus_asmbl_SufD"/>
</dbReference>
<dbReference type="NCBIfam" id="TIGR01981">
    <property type="entry name" value="sufD"/>
    <property type="match status" value="1"/>
</dbReference>
<dbReference type="Pfam" id="PF01458">
    <property type="entry name" value="SUFBD_core"/>
    <property type="match status" value="1"/>
</dbReference>
<dbReference type="InterPro" id="IPR037284">
    <property type="entry name" value="SUF_FeS_clus_asmbl_SufBD_sf"/>
</dbReference>
<dbReference type="EMBL" id="DSOK01000138">
    <property type="protein sequence ID" value="HEN14734.1"/>
    <property type="molecule type" value="Genomic_DNA"/>
</dbReference>
<dbReference type="GO" id="GO:0016226">
    <property type="term" value="P:iron-sulfur cluster assembly"/>
    <property type="evidence" value="ECO:0007669"/>
    <property type="project" value="InterPro"/>
</dbReference>
<dbReference type="Pfam" id="PF19295">
    <property type="entry name" value="SufBD_N"/>
    <property type="match status" value="1"/>
</dbReference>
<dbReference type="AlphaFoldDB" id="A0A7C2NZE4"/>
<reference evidence="4" key="1">
    <citation type="journal article" date="2020" name="mSystems">
        <title>Genome- and Community-Level Interaction Insights into Carbon Utilization and Element Cycling Functions of Hydrothermarchaeota in Hydrothermal Sediment.</title>
        <authorList>
            <person name="Zhou Z."/>
            <person name="Liu Y."/>
            <person name="Xu W."/>
            <person name="Pan J."/>
            <person name="Luo Z.H."/>
            <person name="Li M."/>
        </authorList>
    </citation>
    <scope>NUCLEOTIDE SEQUENCE [LARGE SCALE GENOMIC DNA]</scope>
    <source>
        <strain evidence="4">SpSt-339</strain>
    </source>
</reference>
<evidence type="ECO:0000313" key="4">
    <source>
        <dbReference type="EMBL" id="HEN14734.1"/>
    </source>
</evidence>
<dbReference type="InterPro" id="IPR055346">
    <property type="entry name" value="Fe-S_cluster_assembly_SufBD"/>
</dbReference>
<organism evidence="4">
    <name type="scientific">Schlesneria paludicola</name>
    <dbReference type="NCBI Taxonomy" id="360056"/>
    <lineage>
        <taxon>Bacteria</taxon>
        <taxon>Pseudomonadati</taxon>
        <taxon>Planctomycetota</taxon>
        <taxon>Planctomycetia</taxon>
        <taxon>Planctomycetales</taxon>
        <taxon>Planctomycetaceae</taxon>
        <taxon>Schlesneria</taxon>
    </lineage>
</organism>
<evidence type="ECO:0000256" key="1">
    <source>
        <dbReference type="ARBA" id="ARBA00043967"/>
    </source>
</evidence>
<evidence type="ECO:0000259" key="3">
    <source>
        <dbReference type="Pfam" id="PF19295"/>
    </source>
</evidence>
<comment type="similarity">
    <text evidence="1">Belongs to the iron-sulfur cluster assembly SufBD family.</text>
</comment>
<proteinExistence type="inferred from homology"/>
<name>A0A7C2NZE4_9PLAN</name>
<accession>A0A7C2NZE4</accession>
<gene>
    <name evidence="4" type="primary">sufD</name>
    <name evidence="4" type="ORF">ENQ76_04600</name>
</gene>